<dbReference type="PANTHER" id="PTHR47724">
    <property type="entry name" value="PEPTIDYL-PROLYL CIS-TRANS ISOMERASE CYP26-2, CHLOROPLASTIC"/>
    <property type="match status" value="1"/>
</dbReference>
<evidence type="ECO:0000259" key="1">
    <source>
        <dbReference type="PROSITE" id="PS50072"/>
    </source>
</evidence>
<dbReference type="InterPro" id="IPR044185">
    <property type="entry name" value="CYP26-2-like"/>
</dbReference>
<comment type="caution">
    <text evidence="2">The sequence shown here is derived from an EMBL/GenBank/DDBJ whole genome shotgun (WGS) entry which is preliminary data.</text>
</comment>
<name>A0A699ZMJ4_HAELA</name>
<dbReference type="EMBL" id="BLLF01001551">
    <property type="protein sequence ID" value="GFH19974.1"/>
    <property type="molecule type" value="Genomic_DNA"/>
</dbReference>
<reference evidence="2 3" key="1">
    <citation type="submission" date="2020-02" db="EMBL/GenBank/DDBJ databases">
        <title>Draft genome sequence of Haematococcus lacustris strain NIES-144.</title>
        <authorList>
            <person name="Morimoto D."/>
            <person name="Nakagawa S."/>
            <person name="Yoshida T."/>
            <person name="Sawayama S."/>
        </authorList>
    </citation>
    <scope>NUCLEOTIDE SEQUENCE [LARGE SCALE GENOMIC DNA]</scope>
    <source>
        <strain evidence="2 3">NIES-144</strain>
    </source>
</reference>
<dbReference type="SUPFAM" id="SSF50891">
    <property type="entry name" value="Cyclophilin-like"/>
    <property type="match status" value="1"/>
</dbReference>
<keyword evidence="3" id="KW-1185">Reference proteome</keyword>
<gene>
    <name evidence="2" type="ORF">HaLaN_17017</name>
</gene>
<proteinExistence type="predicted"/>
<organism evidence="2 3">
    <name type="scientific">Haematococcus lacustris</name>
    <name type="common">Green alga</name>
    <name type="synonym">Haematococcus pluvialis</name>
    <dbReference type="NCBI Taxonomy" id="44745"/>
    <lineage>
        <taxon>Eukaryota</taxon>
        <taxon>Viridiplantae</taxon>
        <taxon>Chlorophyta</taxon>
        <taxon>core chlorophytes</taxon>
        <taxon>Chlorophyceae</taxon>
        <taxon>CS clade</taxon>
        <taxon>Chlamydomonadales</taxon>
        <taxon>Haematococcaceae</taxon>
        <taxon>Haematococcus</taxon>
    </lineage>
</organism>
<dbReference type="GO" id="GO:0003755">
    <property type="term" value="F:peptidyl-prolyl cis-trans isomerase activity"/>
    <property type="evidence" value="ECO:0007669"/>
    <property type="project" value="InterPro"/>
</dbReference>
<dbReference type="PANTHER" id="PTHR47724:SF1">
    <property type="entry name" value="PEPTIDYL-PROLYL CIS-TRANS ISOMERASE CYP26-2, CHLOROPLASTIC"/>
    <property type="match status" value="1"/>
</dbReference>
<dbReference type="Pfam" id="PF00160">
    <property type="entry name" value="Pro_isomerase"/>
    <property type="match status" value="1"/>
</dbReference>
<dbReference type="Gene3D" id="2.40.100.10">
    <property type="entry name" value="Cyclophilin-like"/>
    <property type="match status" value="1"/>
</dbReference>
<feature type="domain" description="PPIase cyclophilin-type" evidence="1">
    <location>
        <begin position="28"/>
        <end position="249"/>
    </location>
</feature>
<evidence type="ECO:0000313" key="3">
    <source>
        <dbReference type="Proteomes" id="UP000485058"/>
    </source>
</evidence>
<dbReference type="InterPro" id="IPR002130">
    <property type="entry name" value="Cyclophilin-type_PPIase_dom"/>
</dbReference>
<sequence>MVVHPSVTRADDASVPTLEAIRASDKVYLDVKLEGKALGRIVVQLFPDVTVGSARFRDLSIGKEGVGYRLARFDGIFPTYIRCEGATTLSYSATGDSPIAGGASLEALERELEVQSRSHQGPGLVSLVVRDPVERPTQEKLVARNGQLVTMVIEAGGLAANGTTFTITRLPESNLDRTNLIVGQAGGQVVEGQEVVDAIGALPFARPRDSYFDGPFFAAAKAMGDKRATTAEKGFNRPLKRVIVSGGGLV</sequence>
<dbReference type="AlphaFoldDB" id="A0A699ZMJ4"/>
<dbReference type="PROSITE" id="PS50072">
    <property type="entry name" value="CSA_PPIASE_2"/>
    <property type="match status" value="1"/>
</dbReference>
<dbReference type="Proteomes" id="UP000485058">
    <property type="component" value="Unassembled WGS sequence"/>
</dbReference>
<accession>A0A699ZMJ4</accession>
<evidence type="ECO:0000313" key="2">
    <source>
        <dbReference type="EMBL" id="GFH19974.1"/>
    </source>
</evidence>
<dbReference type="InterPro" id="IPR029000">
    <property type="entry name" value="Cyclophilin-like_dom_sf"/>
</dbReference>
<dbReference type="GO" id="GO:0009507">
    <property type="term" value="C:chloroplast"/>
    <property type="evidence" value="ECO:0007669"/>
    <property type="project" value="TreeGrafter"/>
</dbReference>
<protein>
    <submittedName>
        <fullName evidence="2">PPIase cyclophilin-type domain-containing protein</fullName>
    </submittedName>
</protein>